<organism evidence="1 2">
    <name type="scientific">Alistipes timonensis JC136</name>
    <dbReference type="NCBI Taxonomy" id="1033731"/>
    <lineage>
        <taxon>Bacteria</taxon>
        <taxon>Pseudomonadati</taxon>
        <taxon>Bacteroidota</taxon>
        <taxon>Bacteroidia</taxon>
        <taxon>Bacteroidales</taxon>
        <taxon>Rikenellaceae</taxon>
        <taxon>Alistipes</taxon>
    </lineage>
</organism>
<gene>
    <name evidence="1" type="ORF">SAMN05444145_10195</name>
</gene>
<keyword evidence="2" id="KW-1185">Reference proteome</keyword>
<dbReference type="AlphaFoldDB" id="A0A1H3X4L1"/>
<proteinExistence type="predicted"/>
<sequence length="39" mass="4233">MNVTTLWYWAQNAAKTKKAVDVIIVGASGTIVKTTVQPK</sequence>
<dbReference type="STRING" id="1033731.SAMN05444145_10195"/>
<evidence type="ECO:0000313" key="1">
    <source>
        <dbReference type="EMBL" id="SDZ93911.1"/>
    </source>
</evidence>
<name>A0A1H3X4L1_9BACT</name>
<dbReference type="EMBL" id="FNRI01000001">
    <property type="protein sequence ID" value="SDZ93911.1"/>
    <property type="molecule type" value="Genomic_DNA"/>
</dbReference>
<protein>
    <submittedName>
        <fullName evidence="1">Uncharacterized protein</fullName>
    </submittedName>
</protein>
<reference evidence="1 2" key="1">
    <citation type="submission" date="2016-10" db="EMBL/GenBank/DDBJ databases">
        <authorList>
            <person name="de Groot N.N."/>
        </authorList>
    </citation>
    <scope>NUCLEOTIDE SEQUENCE [LARGE SCALE GENOMIC DNA]</scope>
    <source>
        <strain evidence="1 2">DSM 25383</strain>
    </source>
</reference>
<evidence type="ECO:0000313" key="2">
    <source>
        <dbReference type="Proteomes" id="UP000183253"/>
    </source>
</evidence>
<dbReference type="Proteomes" id="UP000183253">
    <property type="component" value="Unassembled WGS sequence"/>
</dbReference>
<accession>A0A1H3X4L1</accession>